<evidence type="ECO:0000256" key="2">
    <source>
        <dbReference type="ARBA" id="ARBA00022840"/>
    </source>
</evidence>
<accession>A0A8T4GTY6</accession>
<feature type="region of interest" description="Disordered" evidence="3">
    <location>
        <begin position="490"/>
        <end position="535"/>
    </location>
</feature>
<keyword evidence="2" id="KW-0067">ATP-binding</keyword>
<dbReference type="Gene3D" id="3.40.50.12780">
    <property type="entry name" value="N-terminal domain of ligase-like"/>
    <property type="match status" value="1"/>
</dbReference>
<keyword evidence="1" id="KW-0547">Nucleotide-binding</keyword>
<dbReference type="GO" id="GO:0016020">
    <property type="term" value="C:membrane"/>
    <property type="evidence" value="ECO:0007669"/>
    <property type="project" value="TreeGrafter"/>
</dbReference>
<dbReference type="EMBL" id="JAGGLC010000001">
    <property type="protein sequence ID" value="MBP1986326.1"/>
    <property type="molecule type" value="Genomic_DNA"/>
</dbReference>
<name>A0A8T4GTY6_9EURY</name>
<protein>
    <submittedName>
        <fullName evidence="5">Long-chain acyl-CoA synthetase</fullName>
        <ecNumber evidence="5">6.2.1.3</ecNumber>
    </submittedName>
</protein>
<feature type="domain" description="AMP-dependent synthetase/ligase" evidence="4">
    <location>
        <begin position="61"/>
        <end position="479"/>
    </location>
</feature>
<comment type="caution">
    <text evidence="5">The sequence shown here is derived from an EMBL/GenBank/DDBJ whole genome shotgun (WGS) entry which is preliminary data.</text>
</comment>
<dbReference type="OrthoDB" id="70225at2157"/>
<dbReference type="EC" id="6.2.1.3" evidence="5"/>
<evidence type="ECO:0000313" key="6">
    <source>
        <dbReference type="Proteomes" id="UP000823736"/>
    </source>
</evidence>
<organism evidence="5 6">
    <name type="scientific">Halolamina salifodinae</name>
    <dbReference type="NCBI Taxonomy" id="1202767"/>
    <lineage>
        <taxon>Archaea</taxon>
        <taxon>Methanobacteriati</taxon>
        <taxon>Methanobacteriota</taxon>
        <taxon>Stenosarchaea group</taxon>
        <taxon>Halobacteria</taxon>
        <taxon>Halobacteriales</taxon>
        <taxon>Haloferacaceae</taxon>
    </lineage>
</organism>
<reference evidence="5" key="1">
    <citation type="submission" date="2021-03" db="EMBL/GenBank/DDBJ databases">
        <title>Genomic Encyclopedia of Type Strains, Phase IV (KMG-IV): sequencing the most valuable type-strain genomes for metagenomic binning, comparative biology and taxonomic classification.</title>
        <authorList>
            <person name="Goeker M."/>
        </authorList>
    </citation>
    <scope>NUCLEOTIDE SEQUENCE</scope>
    <source>
        <strain evidence="5">DSM 26232</strain>
    </source>
</reference>
<dbReference type="PANTHER" id="PTHR43272">
    <property type="entry name" value="LONG-CHAIN-FATTY-ACID--COA LIGASE"/>
    <property type="match status" value="1"/>
</dbReference>
<dbReference type="Pfam" id="PF23562">
    <property type="entry name" value="AMP-binding_C_3"/>
    <property type="match status" value="1"/>
</dbReference>
<dbReference type="InterPro" id="IPR000873">
    <property type="entry name" value="AMP-dep_synth/lig_dom"/>
</dbReference>
<keyword evidence="5" id="KW-0436">Ligase</keyword>
<dbReference type="SUPFAM" id="SSF56801">
    <property type="entry name" value="Acetyl-CoA synthetase-like"/>
    <property type="match status" value="1"/>
</dbReference>
<evidence type="ECO:0000256" key="1">
    <source>
        <dbReference type="ARBA" id="ARBA00022741"/>
    </source>
</evidence>
<dbReference type="InterPro" id="IPR020845">
    <property type="entry name" value="AMP-binding_CS"/>
</dbReference>
<evidence type="ECO:0000256" key="3">
    <source>
        <dbReference type="SAM" id="MobiDB-lite"/>
    </source>
</evidence>
<dbReference type="GO" id="GO:0005524">
    <property type="term" value="F:ATP binding"/>
    <property type="evidence" value="ECO:0007669"/>
    <property type="project" value="UniProtKB-KW"/>
</dbReference>
<evidence type="ECO:0000313" key="5">
    <source>
        <dbReference type="EMBL" id="MBP1986326.1"/>
    </source>
</evidence>
<dbReference type="Pfam" id="PF00501">
    <property type="entry name" value="AMP-binding"/>
    <property type="match status" value="1"/>
</dbReference>
<dbReference type="CDD" id="cd05907">
    <property type="entry name" value="VL_LC_FACS_like"/>
    <property type="match status" value="1"/>
</dbReference>
<dbReference type="InterPro" id="IPR042099">
    <property type="entry name" value="ANL_N_sf"/>
</dbReference>
<dbReference type="GO" id="GO:0004467">
    <property type="term" value="F:long-chain fatty acid-CoA ligase activity"/>
    <property type="evidence" value="ECO:0007669"/>
    <property type="project" value="UniProtKB-EC"/>
</dbReference>
<dbReference type="PANTHER" id="PTHR43272:SF33">
    <property type="entry name" value="AMP-BINDING DOMAIN-CONTAINING PROTEIN-RELATED"/>
    <property type="match status" value="1"/>
</dbReference>
<feature type="compositionally biased region" description="Polar residues" evidence="3">
    <location>
        <begin position="508"/>
        <end position="521"/>
    </location>
</feature>
<gene>
    <name evidence="5" type="ORF">J2753_000799</name>
</gene>
<evidence type="ECO:0000259" key="4">
    <source>
        <dbReference type="Pfam" id="PF00501"/>
    </source>
</evidence>
<dbReference type="PROSITE" id="PS00455">
    <property type="entry name" value="AMP_BINDING"/>
    <property type="match status" value="1"/>
</dbReference>
<proteinExistence type="predicted"/>
<dbReference type="Proteomes" id="UP000823736">
    <property type="component" value="Unassembled WGS sequence"/>
</dbReference>
<dbReference type="AlphaFoldDB" id="A0A8T4GTY6"/>
<sequence length="689" mass="75807">MDIREAERGFDHPVIDDDTLPAMFEASAERNEGSVAQRYKGDIHDRSLVAEGVIPAAPDGEFADLRYERTRDIVRHLAAGFRDLGVEAGDRVGLFADTRLEWAQCDFGVLAAGGVVTTVYSGSSEEQTEYLLGDAGADGVVVENGDLLRKVLNVEDELDLSFVIVMDEPADGSGAAAAVRDRDDVFTLGQLHERGAEAFDEETYEGWLDERAPEDLASLVYTSGTTGQPKGVELSHRNFRSNVNQCFRRFGPRPDRDPEMPTTDGDTVALSFLPLAHVFERLAGHFLLFAAGASVAYAESADTLREDFQLVNPTTVTSVPRVYEKLYAAVREQASESPISQRIFEWAVDVAREHERAESPGALLSAKHDIADRLVYSSVREALGDNIDFFVSGGGSLSEGLCRLFHGMGIPILEGYGLTETSPVLSVNPIEDPKPGTIGPPVVDVETNLDESVGVVGEEVEGETGELLVRGPNVTDGYWGKPEATEKAFVDADELRPSGSEGHRPSSNRKPSASGDSQTQSDESDDGGEPWFRTGDVVEIRPDGYIAFRERAKQLLKLSTGKMVPPGPLEDAFAENELIEQVMVIGDARKFVSALLVPDFEAVRAWGESDGLDLPDSDAELCHDDRVRDRLQREVERINEAFESHERIKQFKLVEEAFTPENDLLTPTMKKKRRKILDRWADEIEDLYE</sequence>
<dbReference type="RefSeq" id="WP_209490614.1">
    <property type="nucleotide sequence ID" value="NZ_JAGGLC010000001.1"/>
</dbReference>
<feature type="compositionally biased region" description="Basic and acidic residues" evidence="3">
    <location>
        <begin position="490"/>
        <end position="504"/>
    </location>
</feature>
<keyword evidence="6" id="KW-1185">Reference proteome</keyword>